<dbReference type="GO" id="GO:0015631">
    <property type="term" value="F:tubulin binding"/>
    <property type="evidence" value="ECO:0007669"/>
    <property type="project" value="TreeGrafter"/>
</dbReference>
<dbReference type="PANTHER" id="PTHR12409">
    <property type="entry name" value="PREFOLDIN SUBUNIT 3"/>
    <property type="match status" value="1"/>
</dbReference>
<evidence type="ECO:0000256" key="1">
    <source>
        <dbReference type="ARBA" id="ARBA00010048"/>
    </source>
</evidence>
<evidence type="ECO:0000313" key="5">
    <source>
        <dbReference type="Proteomes" id="UP000693981"/>
    </source>
</evidence>
<keyword evidence="2" id="KW-0143">Chaperone</keyword>
<keyword evidence="3" id="KW-0175">Coiled coil</keyword>
<sequence>MDARHQKNLEERKKEEERVHRAKVLEYQQIYAESRKAFKEEQQRILLEKMDRDNQRDHDAEVEQHEREAAKLDAKLQQNDEGIRGTVVGDGKTLLWDLIQVSDQPTSRIYRFQDALSQVLDVAQFADKILTAVVAGAVSSMHLASCEDVDTDKSVFTFTAAAFFNLRNGKGKRAIEVATLSSLIEELEQYDRLWIDEAKLLRDKDAVPIDHKARKHVMVGSGH</sequence>
<evidence type="ECO:0000256" key="2">
    <source>
        <dbReference type="ARBA" id="ARBA00023186"/>
    </source>
</evidence>
<dbReference type="GO" id="GO:0007017">
    <property type="term" value="P:microtubule-based process"/>
    <property type="evidence" value="ECO:0007669"/>
    <property type="project" value="TreeGrafter"/>
</dbReference>
<evidence type="ECO:0000313" key="4">
    <source>
        <dbReference type="EMBL" id="KAG7397976.1"/>
    </source>
</evidence>
<organism evidence="4 5">
    <name type="scientific">Phytophthora boehmeriae</name>
    <dbReference type="NCBI Taxonomy" id="109152"/>
    <lineage>
        <taxon>Eukaryota</taxon>
        <taxon>Sar</taxon>
        <taxon>Stramenopiles</taxon>
        <taxon>Oomycota</taxon>
        <taxon>Peronosporomycetes</taxon>
        <taxon>Peronosporales</taxon>
        <taxon>Peronosporaceae</taxon>
        <taxon>Phytophthora</taxon>
    </lineage>
</organism>
<gene>
    <name evidence="4" type="primary">VBP1_2</name>
    <name evidence="4" type="ORF">PHYBOEH_011905</name>
</gene>
<accession>A0A8T1WX22</accession>
<proteinExistence type="inferred from homology"/>
<protein>
    <submittedName>
        <fullName evidence="4">Prefoldin subunit 3</fullName>
    </submittedName>
</protein>
<keyword evidence="5" id="KW-1185">Reference proteome</keyword>
<dbReference type="Proteomes" id="UP000693981">
    <property type="component" value="Unassembled WGS sequence"/>
</dbReference>
<dbReference type="GO" id="GO:0005737">
    <property type="term" value="C:cytoplasm"/>
    <property type="evidence" value="ECO:0007669"/>
    <property type="project" value="TreeGrafter"/>
</dbReference>
<dbReference type="GO" id="GO:0006457">
    <property type="term" value="P:protein folding"/>
    <property type="evidence" value="ECO:0007669"/>
    <property type="project" value="InterPro"/>
</dbReference>
<dbReference type="InterPro" id="IPR016655">
    <property type="entry name" value="PFD3"/>
</dbReference>
<feature type="coiled-coil region" evidence="3">
    <location>
        <begin position="55"/>
        <end position="82"/>
    </location>
</feature>
<dbReference type="OrthoDB" id="125638at2759"/>
<dbReference type="GO" id="GO:0007021">
    <property type="term" value="P:tubulin complex assembly"/>
    <property type="evidence" value="ECO:0007669"/>
    <property type="project" value="TreeGrafter"/>
</dbReference>
<dbReference type="EMBL" id="JAGDFL010000094">
    <property type="protein sequence ID" value="KAG7397976.1"/>
    <property type="molecule type" value="Genomic_DNA"/>
</dbReference>
<comment type="caution">
    <text evidence="4">The sequence shown here is derived from an EMBL/GenBank/DDBJ whole genome shotgun (WGS) entry which is preliminary data.</text>
</comment>
<name>A0A8T1WX22_9STRA</name>
<dbReference type="GO" id="GO:0016272">
    <property type="term" value="C:prefoldin complex"/>
    <property type="evidence" value="ECO:0007669"/>
    <property type="project" value="InterPro"/>
</dbReference>
<dbReference type="AlphaFoldDB" id="A0A8T1WX22"/>
<reference evidence="4" key="1">
    <citation type="submission" date="2021-02" db="EMBL/GenBank/DDBJ databases">
        <authorList>
            <person name="Palmer J.M."/>
        </authorList>
    </citation>
    <scope>NUCLEOTIDE SEQUENCE</scope>
    <source>
        <strain evidence="4">SCRP23</strain>
    </source>
</reference>
<dbReference type="PANTHER" id="PTHR12409:SF0">
    <property type="entry name" value="PREFOLDIN SUBUNIT 3"/>
    <property type="match status" value="1"/>
</dbReference>
<evidence type="ECO:0000256" key="3">
    <source>
        <dbReference type="SAM" id="Coils"/>
    </source>
</evidence>
<comment type="similarity">
    <text evidence="1">Belongs to the prefoldin subunit alpha family.</text>
</comment>